<dbReference type="Gene3D" id="3.40.190.10">
    <property type="entry name" value="Periplasmic binding protein-like II"/>
    <property type="match status" value="2"/>
</dbReference>
<gene>
    <name evidence="6" type="primary">gcvA</name>
    <name evidence="6" type="ORF">POL72_02785</name>
</gene>
<keyword evidence="7" id="KW-1185">Reference proteome</keyword>
<evidence type="ECO:0000256" key="1">
    <source>
        <dbReference type="ARBA" id="ARBA00009437"/>
    </source>
</evidence>
<dbReference type="PANTHER" id="PTHR30537:SF26">
    <property type="entry name" value="GLYCINE CLEAVAGE SYSTEM TRANSCRIPTIONAL ACTIVATOR"/>
    <property type="match status" value="1"/>
</dbReference>
<dbReference type="PANTHER" id="PTHR30537">
    <property type="entry name" value="HTH-TYPE TRANSCRIPTIONAL REGULATOR"/>
    <property type="match status" value="1"/>
</dbReference>
<protein>
    <submittedName>
        <fullName evidence="6">Transcriptional regulator GcvA</fullName>
    </submittedName>
</protein>
<evidence type="ECO:0000313" key="6">
    <source>
        <dbReference type="EMBL" id="MDC0676649.1"/>
    </source>
</evidence>
<accession>A0ABT5BSY3</accession>
<dbReference type="PRINTS" id="PR00039">
    <property type="entry name" value="HTHLYSR"/>
</dbReference>
<dbReference type="InterPro" id="IPR058163">
    <property type="entry name" value="LysR-type_TF_proteobact-type"/>
</dbReference>
<dbReference type="CDD" id="cd08432">
    <property type="entry name" value="PBP2_GcdR_TrpI_HvrB_AmpR_like"/>
    <property type="match status" value="1"/>
</dbReference>
<reference evidence="6 7" key="1">
    <citation type="submission" date="2023-01" db="EMBL/GenBank/DDBJ databases">
        <title>Minimal conservation of predation-associated metabolite biosynthetic gene clusters underscores biosynthetic potential of Myxococcota including descriptions for ten novel species: Archangium lansinium sp. nov., Myxococcus landrumus sp. nov., Nannocystis bai.</title>
        <authorList>
            <person name="Ahearne A."/>
            <person name="Stevens C."/>
            <person name="Dowd S."/>
        </authorList>
    </citation>
    <scope>NUCLEOTIDE SEQUENCE [LARGE SCALE GENOMIC DNA]</scope>
    <source>
        <strain evidence="6 7">WIWO2</strain>
    </source>
</reference>
<dbReference type="InterPro" id="IPR005119">
    <property type="entry name" value="LysR_subst-bd"/>
</dbReference>
<dbReference type="Gene3D" id="1.10.10.10">
    <property type="entry name" value="Winged helix-like DNA-binding domain superfamily/Winged helix DNA-binding domain"/>
    <property type="match status" value="1"/>
</dbReference>
<dbReference type="PROSITE" id="PS50931">
    <property type="entry name" value="HTH_LYSR"/>
    <property type="match status" value="1"/>
</dbReference>
<name>A0ABT5BSY3_9BACT</name>
<dbReference type="Proteomes" id="UP001217485">
    <property type="component" value="Unassembled WGS sequence"/>
</dbReference>
<dbReference type="SUPFAM" id="SSF46785">
    <property type="entry name" value="Winged helix' DNA-binding domain"/>
    <property type="match status" value="1"/>
</dbReference>
<dbReference type="RefSeq" id="WP_272093427.1">
    <property type="nucleotide sequence ID" value="NZ_JAQNDK010000001.1"/>
</dbReference>
<feature type="domain" description="HTH lysR-type" evidence="5">
    <location>
        <begin position="14"/>
        <end position="71"/>
    </location>
</feature>
<dbReference type="InterPro" id="IPR036390">
    <property type="entry name" value="WH_DNA-bd_sf"/>
</dbReference>
<keyword evidence="3" id="KW-0238">DNA-binding</keyword>
<keyword evidence="2" id="KW-0805">Transcription regulation</keyword>
<evidence type="ECO:0000256" key="4">
    <source>
        <dbReference type="ARBA" id="ARBA00023163"/>
    </source>
</evidence>
<evidence type="ECO:0000256" key="2">
    <source>
        <dbReference type="ARBA" id="ARBA00023015"/>
    </source>
</evidence>
<evidence type="ECO:0000256" key="3">
    <source>
        <dbReference type="ARBA" id="ARBA00023125"/>
    </source>
</evidence>
<dbReference type="EMBL" id="JAQNDK010000001">
    <property type="protein sequence ID" value="MDC0676649.1"/>
    <property type="molecule type" value="Genomic_DNA"/>
</dbReference>
<keyword evidence="4" id="KW-0804">Transcription</keyword>
<dbReference type="InterPro" id="IPR000847">
    <property type="entry name" value="LysR_HTH_N"/>
</dbReference>
<comment type="similarity">
    <text evidence="1">Belongs to the LysR transcriptional regulatory family.</text>
</comment>
<evidence type="ECO:0000259" key="5">
    <source>
        <dbReference type="PROSITE" id="PS50931"/>
    </source>
</evidence>
<sequence length="311" mass="33963">MTGPAPGDRPPPLPSLTALQAFEAAARHSSVTHAARELGVTQTAVSHQIRALEDTLETALFRRSPHGISLTEDGERWAAELGVVFARLREANARLRRPAADARPAVSVSVTPSFGARWLVPRLGQFLVTHPEVDVRISATERLIDLAREPVDIGIRYGLGSYPGLVTVKLADDALIVAAAPSVASKRARWRVEDLSHEVLLGDDHPDAWGRWFRERSRRLPARVRQSQLTDSSMLVDAAVRGQGVALARWSLAAAELDLGRLMLLFPRLPALPTGLAYYLVSTRASLRRKPVAAFRDWVVSEAASLRRPGG</sequence>
<comment type="caution">
    <text evidence="6">The sequence shown here is derived from an EMBL/GenBank/DDBJ whole genome shotgun (WGS) entry which is preliminary data.</text>
</comment>
<dbReference type="Pfam" id="PF00126">
    <property type="entry name" value="HTH_1"/>
    <property type="match status" value="1"/>
</dbReference>
<dbReference type="InterPro" id="IPR036388">
    <property type="entry name" value="WH-like_DNA-bd_sf"/>
</dbReference>
<dbReference type="SUPFAM" id="SSF53850">
    <property type="entry name" value="Periplasmic binding protein-like II"/>
    <property type="match status" value="1"/>
</dbReference>
<organism evidence="6 7">
    <name type="scientific">Sorangium atrum</name>
    <dbReference type="NCBI Taxonomy" id="2995308"/>
    <lineage>
        <taxon>Bacteria</taxon>
        <taxon>Pseudomonadati</taxon>
        <taxon>Myxococcota</taxon>
        <taxon>Polyangia</taxon>
        <taxon>Polyangiales</taxon>
        <taxon>Polyangiaceae</taxon>
        <taxon>Sorangium</taxon>
    </lineage>
</organism>
<proteinExistence type="inferred from homology"/>
<evidence type="ECO:0000313" key="7">
    <source>
        <dbReference type="Proteomes" id="UP001217485"/>
    </source>
</evidence>
<dbReference type="Pfam" id="PF03466">
    <property type="entry name" value="LysR_substrate"/>
    <property type="match status" value="1"/>
</dbReference>
<dbReference type="NCBIfam" id="NF008352">
    <property type="entry name" value="PRK11139.1"/>
    <property type="match status" value="1"/>
</dbReference>